<feature type="transmembrane region" description="Helical" evidence="2">
    <location>
        <begin position="32"/>
        <end position="52"/>
    </location>
</feature>
<keyword evidence="2" id="KW-0812">Transmembrane</keyword>
<accession>A0A916YZL2</accession>
<reference evidence="3" key="2">
    <citation type="submission" date="2020-09" db="EMBL/GenBank/DDBJ databases">
        <authorList>
            <person name="Sun Q."/>
            <person name="Zhou Y."/>
        </authorList>
    </citation>
    <scope>NUCLEOTIDE SEQUENCE</scope>
    <source>
        <strain evidence="3">CGMCC 1.15958</strain>
    </source>
</reference>
<evidence type="ECO:0000256" key="1">
    <source>
        <dbReference type="SAM" id="Coils"/>
    </source>
</evidence>
<name>A0A916YZL2_9BACT</name>
<comment type="caution">
    <text evidence="3">The sequence shown here is derived from an EMBL/GenBank/DDBJ whole genome shotgun (WGS) entry which is preliminary data.</text>
</comment>
<evidence type="ECO:0000313" key="4">
    <source>
        <dbReference type="Proteomes" id="UP000609064"/>
    </source>
</evidence>
<dbReference type="AlphaFoldDB" id="A0A916YZL2"/>
<sequence length="77" mass="9061">MLEQVSFPFSDTKLPVFSNSFEGDRESNPFKWLGIIIFIILFLAGGFLYVLYKQKQKEREELKKAEREKQIDSNDNV</sequence>
<protein>
    <submittedName>
        <fullName evidence="3">Uncharacterized protein</fullName>
    </submittedName>
</protein>
<evidence type="ECO:0000313" key="3">
    <source>
        <dbReference type="EMBL" id="GGD68605.1"/>
    </source>
</evidence>
<evidence type="ECO:0000256" key="2">
    <source>
        <dbReference type="SAM" id="Phobius"/>
    </source>
</evidence>
<keyword evidence="2" id="KW-0472">Membrane</keyword>
<keyword evidence="2" id="KW-1133">Transmembrane helix</keyword>
<dbReference type="RefSeq" id="WP_188767936.1">
    <property type="nucleotide sequence ID" value="NZ_BMKK01000007.1"/>
</dbReference>
<keyword evidence="4" id="KW-1185">Reference proteome</keyword>
<organism evidence="3 4">
    <name type="scientific">Emticicia aquatilis</name>
    <dbReference type="NCBI Taxonomy" id="1537369"/>
    <lineage>
        <taxon>Bacteria</taxon>
        <taxon>Pseudomonadati</taxon>
        <taxon>Bacteroidota</taxon>
        <taxon>Cytophagia</taxon>
        <taxon>Cytophagales</taxon>
        <taxon>Leadbetterellaceae</taxon>
        <taxon>Emticicia</taxon>
    </lineage>
</organism>
<proteinExistence type="predicted"/>
<keyword evidence="1" id="KW-0175">Coiled coil</keyword>
<feature type="coiled-coil region" evidence="1">
    <location>
        <begin position="48"/>
        <end position="75"/>
    </location>
</feature>
<reference evidence="3" key="1">
    <citation type="journal article" date="2014" name="Int. J. Syst. Evol. Microbiol.">
        <title>Complete genome sequence of Corynebacterium casei LMG S-19264T (=DSM 44701T), isolated from a smear-ripened cheese.</title>
        <authorList>
            <consortium name="US DOE Joint Genome Institute (JGI-PGF)"/>
            <person name="Walter F."/>
            <person name="Albersmeier A."/>
            <person name="Kalinowski J."/>
            <person name="Ruckert C."/>
        </authorList>
    </citation>
    <scope>NUCLEOTIDE SEQUENCE</scope>
    <source>
        <strain evidence="3">CGMCC 1.15958</strain>
    </source>
</reference>
<dbReference type="EMBL" id="BMKK01000007">
    <property type="protein sequence ID" value="GGD68605.1"/>
    <property type="molecule type" value="Genomic_DNA"/>
</dbReference>
<gene>
    <name evidence="3" type="ORF">GCM10011514_35900</name>
</gene>
<dbReference type="Proteomes" id="UP000609064">
    <property type="component" value="Unassembled WGS sequence"/>
</dbReference>